<dbReference type="PANTHER" id="PTHR33115:SF43">
    <property type="entry name" value="BLE2 PROTEIN"/>
    <property type="match status" value="1"/>
</dbReference>
<dbReference type="AlphaFoldDB" id="A0A8T0PK06"/>
<protein>
    <submittedName>
        <fullName evidence="2">Uncharacterized protein</fullName>
    </submittedName>
</protein>
<gene>
    <name evidence="2" type="ORF">PVAP13_8KG242102</name>
</gene>
<keyword evidence="3" id="KW-1185">Reference proteome</keyword>
<reference evidence="2" key="1">
    <citation type="submission" date="2020-05" db="EMBL/GenBank/DDBJ databases">
        <title>WGS assembly of Panicum virgatum.</title>
        <authorList>
            <person name="Lovell J.T."/>
            <person name="Jenkins J."/>
            <person name="Shu S."/>
            <person name="Juenger T.E."/>
            <person name="Schmutz J."/>
        </authorList>
    </citation>
    <scope>NUCLEOTIDE SEQUENCE</scope>
    <source>
        <strain evidence="2">AP13</strain>
    </source>
</reference>
<evidence type="ECO:0000256" key="1">
    <source>
        <dbReference type="SAM" id="Phobius"/>
    </source>
</evidence>
<feature type="transmembrane region" description="Helical" evidence="1">
    <location>
        <begin position="128"/>
        <end position="152"/>
    </location>
</feature>
<name>A0A8T0PK06_PANVG</name>
<sequence>MRQDSLLTVVGPARSFSKVPVTSDFLRIPKNSEPMAMRRQAALLAVQLSRSALPVQPRIRFVGHLSLSAEDRSEEAGTMASPAAASGDRETSIPMPAGAAAADPAGNELLRASAAAKSETRLNRLVRFVALGEWAGNAFGTLAFLWATVVLLGGFCSNLDPTDFWYATAIIFIEAFSMFSRNYRLDDESLFTTTRALRRTSCLSRGHSC</sequence>
<dbReference type="Proteomes" id="UP000823388">
    <property type="component" value="Chromosome 8K"/>
</dbReference>
<feature type="transmembrane region" description="Helical" evidence="1">
    <location>
        <begin position="164"/>
        <end position="180"/>
    </location>
</feature>
<dbReference type="PANTHER" id="PTHR33115">
    <property type="entry name" value="ARM REPEAT SUPERFAMILY PROTEIN"/>
    <property type="match status" value="1"/>
</dbReference>
<keyword evidence="1" id="KW-0472">Membrane</keyword>
<keyword evidence="1" id="KW-1133">Transmembrane helix</keyword>
<dbReference type="EMBL" id="CM029051">
    <property type="protein sequence ID" value="KAG2562667.1"/>
    <property type="molecule type" value="Genomic_DNA"/>
</dbReference>
<evidence type="ECO:0000313" key="3">
    <source>
        <dbReference type="Proteomes" id="UP000823388"/>
    </source>
</evidence>
<accession>A0A8T0PK06</accession>
<evidence type="ECO:0000313" key="2">
    <source>
        <dbReference type="EMBL" id="KAG2562667.1"/>
    </source>
</evidence>
<keyword evidence="1" id="KW-0812">Transmembrane</keyword>
<comment type="caution">
    <text evidence="2">The sequence shown here is derived from an EMBL/GenBank/DDBJ whole genome shotgun (WGS) entry which is preliminary data.</text>
</comment>
<proteinExistence type="predicted"/>
<organism evidence="2 3">
    <name type="scientific">Panicum virgatum</name>
    <name type="common">Blackwell switchgrass</name>
    <dbReference type="NCBI Taxonomy" id="38727"/>
    <lineage>
        <taxon>Eukaryota</taxon>
        <taxon>Viridiplantae</taxon>
        <taxon>Streptophyta</taxon>
        <taxon>Embryophyta</taxon>
        <taxon>Tracheophyta</taxon>
        <taxon>Spermatophyta</taxon>
        <taxon>Magnoliopsida</taxon>
        <taxon>Liliopsida</taxon>
        <taxon>Poales</taxon>
        <taxon>Poaceae</taxon>
        <taxon>PACMAD clade</taxon>
        <taxon>Panicoideae</taxon>
        <taxon>Panicodae</taxon>
        <taxon>Paniceae</taxon>
        <taxon>Panicinae</taxon>
        <taxon>Panicum</taxon>
        <taxon>Panicum sect. Hiantes</taxon>
    </lineage>
</organism>